<dbReference type="EMBL" id="JBHUJB010000089">
    <property type="protein sequence ID" value="MFD2160655.1"/>
    <property type="molecule type" value="Genomic_DNA"/>
</dbReference>
<evidence type="ECO:0000256" key="5">
    <source>
        <dbReference type="ARBA" id="ARBA00013063"/>
    </source>
</evidence>
<dbReference type="CDD" id="cd00452">
    <property type="entry name" value="KDPG_aldolase"/>
    <property type="match status" value="1"/>
</dbReference>
<accession>A0ABW4ZFJ1</accession>
<evidence type="ECO:0000256" key="1">
    <source>
        <dbReference type="ARBA" id="ARBA00000654"/>
    </source>
</evidence>
<dbReference type="InterPro" id="IPR000887">
    <property type="entry name" value="Aldlse_KDPG_KHG"/>
</dbReference>
<dbReference type="InterPro" id="IPR031337">
    <property type="entry name" value="KDPG/KHG_AS_1"/>
</dbReference>
<evidence type="ECO:0000256" key="6">
    <source>
        <dbReference type="ARBA" id="ARBA00023239"/>
    </source>
</evidence>
<evidence type="ECO:0000256" key="3">
    <source>
        <dbReference type="ARBA" id="ARBA00006906"/>
    </source>
</evidence>
<dbReference type="Pfam" id="PF01081">
    <property type="entry name" value="Aldolase"/>
    <property type="match status" value="1"/>
</dbReference>
<dbReference type="SUPFAM" id="SSF51569">
    <property type="entry name" value="Aldolase"/>
    <property type="match status" value="1"/>
</dbReference>
<dbReference type="GO" id="GO:0008675">
    <property type="term" value="F:2-dehydro-3-deoxy-phosphogluconate aldolase activity"/>
    <property type="evidence" value="ECO:0007669"/>
    <property type="project" value="UniProtKB-EC"/>
</dbReference>
<name>A0ABW4ZFJ1_9BACT</name>
<comment type="catalytic activity">
    <reaction evidence="1">
        <text>2-dehydro-3-deoxy-6-phospho-D-gluconate = D-glyceraldehyde 3-phosphate + pyruvate</text>
        <dbReference type="Rhea" id="RHEA:17089"/>
        <dbReference type="ChEBI" id="CHEBI:15361"/>
        <dbReference type="ChEBI" id="CHEBI:57569"/>
        <dbReference type="ChEBI" id="CHEBI:59776"/>
        <dbReference type="EC" id="4.1.2.14"/>
    </reaction>
</comment>
<gene>
    <name evidence="9" type="primary">eda</name>
    <name evidence="9" type="ORF">ACFSW8_17255</name>
</gene>
<comment type="pathway">
    <text evidence="2">Carbohydrate acid metabolism; 2-dehydro-3-deoxy-D-gluconate degradation; D-glyceraldehyde 3-phosphate and pyruvate from 2-dehydro-3-deoxy-D-gluconate: step 2/2.</text>
</comment>
<evidence type="ECO:0000313" key="10">
    <source>
        <dbReference type="Proteomes" id="UP001597389"/>
    </source>
</evidence>
<evidence type="ECO:0000256" key="7">
    <source>
        <dbReference type="ARBA" id="ARBA00023270"/>
    </source>
</evidence>
<comment type="similarity">
    <text evidence="3">Belongs to the KHG/KDPG aldolase family.</text>
</comment>
<organism evidence="9 10">
    <name type="scientific">Rubritalea tangerina</name>
    <dbReference type="NCBI Taxonomy" id="430798"/>
    <lineage>
        <taxon>Bacteria</taxon>
        <taxon>Pseudomonadati</taxon>
        <taxon>Verrucomicrobiota</taxon>
        <taxon>Verrucomicrobiia</taxon>
        <taxon>Verrucomicrobiales</taxon>
        <taxon>Rubritaleaceae</taxon>
        <taxon>Rubritalea</taxon>
    </lineage>
</organism>
<keyword evidence="8" id="KW-0119">Carbohydrate metabolism</keyword>
<comment type="caution">
    <text evidence="9">The sequence shown here is derived from an EMBL/GenBank/DDBJ whole genome shotgun (WGS) entry which is preliminary data.</text>
</comment>
<keyword evidence="6 9" id="KW-0456">Lyase</keyword>
<dbReference type="InterPro" id="IPR031338">
    <property type="entry name" value="KDPG/KHG_AS_2"/>
</dbReference>
<evidence type="ECO:0000256" key="2">
    <source>
        <dbReference type="ARBA" id="ARBA00004736"/>
    </source>
</evidence>
<dbReference type="NCBIfam" id="NF004325">
    <property type="entry name" value="PRK05718.1"/>
    <property type="match status" value="1"/>
</dbReference>
<dbReference type="Gene3D" id="3.20.20.70">
    <property type="entry name" value="Aldolase class I"/>
    <property type="match status" value="1"/>
</dbReference>
<evidence type="ECO:0000256" key="8">
    <source>
        <dbReference type="ARBA" id="ARBA00023277"/>
    </source>
</evidence>
<evidence type="ECO:0000313" key="9">
    <source>
        <dbReference type="EMBL" id="MFD2160655.1"/>
    </source>
</evidence>
<comment type="subunit">
    <text evidence="4">Homotrimer.</text>
</comment>
<dbReference type="GO" id="GO:0008700">
    <property type="term" value="F:(R,S)-4-hydroxy-2-oxoglutarate aldolase activity"/>
    <property type="evidence" value="ECO:0007669"/>
    <property type="project" value="UniProtKB-EC"/>
</dbReference>
<keyword evidence="10" id="KW-1185">Reference proteome</keyword>
<evidence type="ECO:0000256" key="4">
    <source>
        <dbReference type="ARBA" id="ARBA00011233"/>
    </source>
</evidence>
<protein>
    <recommendedName>
        <fullName evidence="5">2-dehydro-3-deoxy-phosphogluconate aldolase</fullName>
        <ecNumber evidence="5">4.1.2.14</ecNumber>
    </recommendedName>
</protein>
<dbReference type="NCBIfam" id="TIGR01182">
    <property type="entry name" value="eda"/>
    <property type="match status" value="1"/>
</dbReference>
<dbReference type="PROSITE" id="PS00160">
    <property type="entry name" value="ALDOLASE_KDPG_KHG_2"/>
    <property type="match status" value="1"/>
</dbReference>
<dbReference type="PANTHER" id="PTHR30246:SF1">
    <property type="entry name" value="2-DEHYDRO-3-DEOXY-6-PHOSPHOGALACTONATE ALDOLASE-RELATED"/>
    <property type="match status" value="1"/>
</dbReference>
<dbReference type="RefSeq" id="WP_377178871.1">
    <property type="nucleotide sequence ID" value="NZ_JBHUJB010000089.1"/>
</dbReference>
<dbReference type="EC" id="4.1.2.14" evidence="5"/>
<dbReference type="Proteomes" id="UP001597389">
    <property type="component" value="Unassembled WGS sequence"/>
</dbReference>
<keyword evidence="7" id="KW-0704">Schiff base</keyword>
<reference evidence="10" key="1">
    <citation type="journal article" date="2019" name="Int. J. Syst. Evol. Microbiol.">
        <title>The Global Catalogue of Microorganisms (GCM) 10K type strain sequencing project: providing services to taxonomists for standard genome sequencing and annotation.</title>
        <authorList>
            <consortium name="The Broad Institute Genomics Platform"/>
            <consortium name="The Broad Institute Genome Sequencing Center for Infectious Disease"/>
            <person name="Wu L."/>
            <person name="Ma J."/>
        </authorList>
    </citation>
    <scope>NUCLEOTIDE SEQUENCE [LARGE SCALE GENOMIC DNA]</scope>
    <source>
        <strain evidence="10">CCUG 57942</strain>
    </source>
</reference>
<dbReference type="PANTHER" id="PTHR30246">
    <property type="entry name" value="2-KETO-3-DEOXY-6-PHOSPHOGLUCONATE ALDOLASE"/>
    <property type="match status" value="1"/>
</dbReference>
<dbReference type="PROSITE" id="PS00159">
    <property type="entry name" value="ALDOLASE_KDPG_KHG_1"/>
    <property type="match status" value="1"/>
</dbReference>
<proteinExistence type="inferred from homology"/>
<dbReference type="InterPro" id="IPR013785">
    <property type="entry name" value="Aldolase_TIM"/>
</dbReference>
<sequence>MISSLRVVPVVVVDEVELAQSLGEALVAGGLPIAEVTFRTDAAMGAMEVLASRGDILVGAGTVTTVDQVKEARESGAKFVVSPGFHREVVEYCLANEMLVLPGVSSASDIALAMEYGLKNVKFFPAEASGGVGLLKALSAPYQSVKFVPTGGIHAGNVRDYLSLDSVLACGGSWMVERSLVNDGKFEEIAKLTREVVELVK</sequence>